<name>A0A1E3P0U6_WICAA</name>
<evidence type="ECO:0000256" key="5">
    <source>
        <dbReference type="SAM" id="MobiDB-lite"/>
    </source>
</evidence>
<dbReference type="RefSeq" id="XP_019038306.1">
    <property type="nucleotide sequence ID" value="XM_019185770.1"/>
</dbReference>
<proteinExistence type="inferred from homology"/>
<feature type="domain" description="PWI" evidence="6">
    <location>
        <begin position="449"/>
        <end position="522"/>
    </location>
</feature>
<keyword evidence="3" id="KW-0507">mRNA processing</keyword>
<comment type="function">
    <text evidence="4">Component of the U1 snRNP particle, which recognizes and binds the 5'-splice site of pre-mRNA. Together with other non-snRNP factors, U1 snRNP forms the spliceosomal commitment complex, that targets pre-mRNA to the splicing pathway.</text>
</comment>
<evidence type="ECO:0000259" key="6">
    <source>
        <dbReference type="SMART" id="SM00311"/>
    </source>
</evidence>
<keyword evidence="3" id="KW-0747">Spliceosome</keyword>
<dbReference type="EMBL" id="KV454211">
    <property type="protein sequence ID" value="ODQ59099.1"/>
    <property type="molecule type" value="Genomic_DNA"/>
</dbReference>
<feature type="region of interest" description="Disordered" evidence="5">
    <location>
        <begin position="311"/>
        <end position="337"/>
    </location>
</feature>
<gene>
    <name evidence="7" type="ORF">WICANDRAFT_84751</name>
</gene>
<evidence type="ECO:0000313" key="8">
    <source>
        <dbReference type="Proteomes" id="UP000094112"/>
    </source>
</evidence>
<protein>
    <recommendedName>
        <fullName evidence="2">U1 small nuclear ribonucleoprotein component SNU71</fullName>
    </recommendedName>
</protein>
<evidence type="ECO:0000256" key="1">
    <source>
        <dbReference type="ARBA" id="ARBA00005544"/>
    </source>
</evidence>
<evidence type="ECO:0000256" key="4">
    <source>
        <dbReference type="ARBA" id="ARBA00025004"/>
    </source>
</evidence>
<evidence type="ECO:0000256" key="3">
    <source>
        <dbReference type="ARBA" id="ARBA00022728"/>
    </source>
</evidence>
<evidence type="ECO:0000313" key="7">
    <source>
        <dbReference type="EMBL" id="ODQ59099.1"/>
    </source>
</evidence>
<dbReference type="AlphaFoldDB" id="A0A1E3P0U6"/>
<accession>A0A1E3P0U6</accession>
<dbReference type="Gene3D" id="1.20.1390.10">
    <property type="entry name" value="PWI domain"/>
    <property type="match status" value="1"/>
</dbReference>
<dbReference type="GeneID" id="30203016"/>
<evidence type="ECO:0000256" key="2">
    <source>
        <dbReference type="ARBA" id="ARBA00014280"/>
    </source>
</evidence>
<keyword evidence="3" id="KW-0508">mRNA splicing</keyword>
<dbReference type="GO" id="GO:0005681">
    <property type="term" value="C:spliceosomal complex"/>
    <property type="evidence" value="ECO:0007669"/>
    <property type="project" value="UniProtKB-KW"/>
</dbReference>
<dbReference type="OrthoDB" id="6275295at2759"/>
<dbReference type="Proteomes" id="UP000094112">
    <property type="component" value="Unassembled WGS sequence"/>
</dbReference>
<feature type="compositionally biased region" description="Acidic residues" evidence="5">
    <location>
        <begin position="313"/>
        <end position="336"/>
    </location>
</feature>
<organism evidence="7 8">
    <name type="scientific">Wickerhamomyces anomalus (strain ATCC 58044 / CBS 1984 / NCYC 433 / NRRL Y-366-8)</name>
    <name type="common">Yeast</name>
    <name type="synonym">Hansenula anomala</name>
    <dbReference type="NCBI Taxonomy" id="683960"/>
    <lineage>
        <taxon>Eukaryota</taxon>
        <taxon>Fungi</taxon>
        <taxon>Dikarya</taxon>
        <taxon>Ascomycota</taxon>
        <taxon>Saccharomycotina</taxon>
        <taxon>Saccharomycetes</taxon>
        <taxon>Phaffomycetales</taxon>
        <taxon>Wickerhamomycetaceae</taxon>
        <taxon>Wickerhamomyces</taxon>
    </lineage>
</organism>
<sequence>MASSSTSQSNPLPLFILTSFFPAPAITTFSPIQQPSGSITKLIPGLSTFTNLNTSSVSKPSKIGAVPVYSDRVSQVARHQRQAVKQEDGEDGEGDVKLDVAKTQEYKLKHFKELKVFKPQGLKDQLCEVVVTGVKVNNSCVEQILNEVVEVSYEWSFIDEGGEKKIVFVRFIDDDLAKNAKQIKRFIGVHGVVVNEVEWEVNVEENTEKFIKDVIKVENIDLDELNGKISKILSNSMQVWNGDNFADYQVDESELHDLPPESLPQLRKDIKEFRLKVLENEKRKRERESLEEMKRSKVQLRKLFDRFKNEENQMLEDDEDEESEDDESEDEDDEQYEISRIEKENQLVLQKYKELMKVVGYQEYKNKELIEDLEVLRQYEVGLDKSLHPEYELGKFKPSNRDKLLELEQDEKDRQQESRELEVVKQSENFLNSINIPLKKKSVGLDGDELEQVLERIKPKVEGYIEEFLGVKEDELLEYILMIIKEHQDKQELVKELKETFDEDAVKIGDLIWGDFESESRGNNS</sequence>
<comment type="similarity">
    <text evidence="1">Belongs to the SNU71 family.</text>
</comment>
<reference evidence="7 8" key="1">
    <citation type="journal article" date="2016" name="Proc. Natl. Acad. Sci. U.S.A.">
        <title>Comparative genomics of biotechnologically important yeasts.</title>
        <authorList>
            <person name="Riley R."/>
            <person name="Haridas S."/>
            <person name="Wolfe K.H."/>
            <person name="Lopes M.R."/>
            <person name="Hittinger C.T."/>
            <person name="Goeker M."/>
            <person name="Salamov A.A."/>
            <person name="Wisecaver J.H."/>
            <person name="Long T.M."/>
            <person name="Calvey C.H."/>
            <person name="Aerts A.L."/>
            <person name="Barry K.W."/>
            <person name="Choi C."/>
            <person name="Clum A."/>
            <person name="Coughlan A.Y."/>
            <person name="Deshpande S."/>
            <person name="Douglass A.P."/>
            <person name="Hanson S.J."/>
            <person name="Klenk H.-P."/>
            <person name="LaButti K.M."/>
            <person name="Lapidus A."/>
            <person name="Lindquist E.A."/>
            <person name="Lipzen A.M."/>
            <person name="Meier-Kolthoff J.P."/>
            <person name="Ohm R.A."/>
            <person name="Otillar R.P."/>
            <person name="Pangilinan J.L."/>
            <person name="Peng Y."/>
            <person name="Rokas A."/>
            <person name="Rosa C.A."/>
            <person name="Scheuner C."/>
            <person name="Sibirny A.A."/>
            <person name="Slot J.C."/>
            <person name="Stielow J.B."/>
            <person name="Sun H."/>
            <person name="Kurtzman C.P."/>
            <person name="Blackwell M."/>
            <person name="Grigoriev I.V."/>
            <person name="Jeffries T.W."/>
        </authorList>
    </citation>
    <scope>NUCLEOTIDE SEQUENCE [LARGE SCALE GENOMIC DNA]</scope>
    <source>
        <strain evidence="8">ATCC 58044 / CBS 1984 / NCYC 433 / NRRL Y-366-8</strain>
    </source>
</reference>
<dbReference type="InterPro" id="IPR002483">
    <property type="entry name" value="PWI_dom"/>
</dbReference>
<dbReference type="SMART" id="SM00311">
    <property type="entry name" value="PWI"/>
    <property type="match status" value="1"/>
</dbReference>
<dbReference type="STRING" id="683960.A0A1E3P0U6"/>
<keyword evidence="8" id="KW-1185">Reference proteome</keyword>